<dbReference type="PANTHER" id="PTHR47738">
    <property type="entry name" value="PTS SYSTEM FRUCTOSE-LIKE EIIA COMPONENT-RELATED"/>
    <property type="match status" value="1"/>
</dbReference>
<dbReference type="Gene3D" id="3.40.930.10">
    <property type="entry name" value="Mannitol-specific EII, Chain A"/>
    <property type="match status" value="1"/>
</dbReference>
<dbReference type="EMBL" id="NYPG01000006">
    <property type="protein sequence ID" value="PDK40675.1"/>
    <property type="molecule type" value="Genomic_DNA"/>
</dbReference>
<dbReference type="SUPFAM" id="SSF55804">
    <property type="entry name" value="Phoshotransferase/anion transport protein"/>
    <property type="match status" value="1"/>
</dbReference>
<dbReference type="InterPro" id="IPR051541">
    <property type="entry name" value="PTS_SugarTrans_NitroReg"/>
</dbReference>
<gene>
    <name evidence="2" type="ORF">AFZ32_11435</name>
</gene>
<dbReference type="Proteomes" id="UP000219632">
    <property type="component" value="Unassembled WGS sequence"/>
</dbReference>
<comment type="caution">
    <text evidence="2">The sequence shown here is derived from an EMBL/GenBank/DDBJ whole genome shotgun (WGS) entry which is preliminary data.</text>
</comment>
<name>A0ABX4IDB8_LISWE</name>
<dbReference type="RefSeq" id="WP_097350741.1">
    <property type="nucleotide sequence ID" value="NZ_JACTIO010000001.1"/>
</dbReference>
<reference evidence="2 3" key="1">
    <citation type="submission" date="2017-09" db="EMBL/GenBank/DDBJ databases">
        <title>Draft Genomes of 144 Listeria Monocytogenes isolates from foods.</title>
        <authorList>
            <person name="Wu C.H."/>
            <person name="Ng J."/>
            <person name="Kiang D."/>
            <person name="Chen C.-Y."/>
            <person name="Frink S."/>
            <person name="Lafrades M."/>
            <person name="Morales C."/>
            <person name="Park P."/>
            <person name="Zwick M."/>
        </authorList>
    </citation>
    <scope>NUCLEOTIDE SEQUENCE [LARGE SCALE GENOMIC DNA]</scope>
    <source>
        <strain evidence="2 3">CDPHFDLB-F14M01633.75-2</strain>
    </source>
</reference>
<evidence type="ECO:0000313" key="2">
    <source>
        <dbReference type="EMBL" id="PDK40675.1"/>
    </source>
</evidence>
<dbReference type="Pfam" id="PF00359">
    <property type="entry name" value="PTS_EIIA_2"/>
    <property type="match status" value="1"/>
</dbReference>
<protein>
    <submittedName>
        <fullName evidence="2">PTS fructose transporter subunit IIA</fullName>
    </submittedName>
</protein>
<dbReference type="PANTHER" id="PTHR47738:SF3">
    <property type="entry name" value="PHOSPHOTRANSFERASE SYSTEM MANNITOL_FRUCTOSE-SPECIFIC IIA DOMAIN CONTAINING PROTEIN"/>
    <property type="match status" value="1"/>
</dbReference>
<organism evidence="2 3">
    <name type="scientific">Listeria welshimeri</name>
    <dbReference type="NCBI Taxonomy" id="1643"/>
    <lineage>
        <taxon>Bacteria</taxon>
        <taxon>Bacillati</taxon>
        <taxon>Bacillota</taxon>
        <taxon>Bacilli</taxon>
        <taxon>Bacillales</taxon>
        <taxon>Listeriaceae</taxon>
        <taxon>Listeria</taxon>
    </lineage>
</organism>
<proteinExistence type="predicted"/>
<evidence type="ECO:0000259" key="1">
    <source>
        <dbReference type="PROSITE" id="PS51094"/>
    </source>
</evidence>
<dbReference type="InterPro" id="IPR016152">
    <property type="entry name" value="PTrfase/Anion_transptr"/>
</dbReference>
<dbReference type="CDD" id="cd00211">
    <property type="entry name" value="PTS_IIA_fru"/>
    <property type="match status" value="1"/>
</dbReference>
<evidence type="ECO:0000313" key="3">
    <source>
        <dbReference type="Proteomes" id="UP000219632"/>
    </source>
</evidence>
<sequence>MKMVHEELVFPRLTASNYEEVIKLVGSKMCAKGFVKDSYVDAVLEREKVFPTGLQIGDFGIAIPHTDSKHVENSMVGIATLKDAVIFQSMVDPSTEVAAKLVFLLAVKDPDGQMEMLKQLMSIFQNITLLEALWQESSPQKMAELLIDLKLTPIQN</sequence>
<feature type="domain" description="PTS EIIA type-2" evidence="1">
    <location>
        <begin position="2"/>
        <end position="149"/>
    </location>
</feature>
<dbReference type="InterPro" id="IPR002178">
    <property type="entry name" value="PTS_EIIA_type-2_dom"/>
</dbReference>
<dbReference type="PROSITE" id="PS51094">
    <property type="entry name" value="PTS_EIIA_TYPE_2"/>
    <property type="match status" value="1"/>
</dbReference>
<accession>A0ABX4IDB8</accession>
<keyword evidence="3" id="KW-1185">Reference proteome</keyword>